<sequence length="255" mass="27408">MDLTATGAGLLGQLPPPLPAERVIALNQPKADLHTTRAYEWNGWSFDVPPGVFIPGWTSRLIHERILDGRIETRGRRYGAMGAGLGVEAVAAGLRGAREIYAMDVHPESVATAARHYARLAGDREGTAFLPAAGDLFAGVPDGTRLDVVTFNPPAVSQPVSDDPDIVRNTCVGAPLLARFFAQLAERELLAPDGEVYVIVSNTADLHTIVGDALGLGFEARVDHLHDWQDGVLTFLFKFQLAPRPASQLTRGDLS</sequence>
<proteinExistence type="predicted"/>
<dbReference type="OrthoDB" id="3423629at2"/>
<accession>S3ZU49</accession>
<name>S3ZU49_9ACTN</name>
<dbReference type="InterPro" id="IPR029063">
    <property type="entry name" value="SAM-dependent_MTases_sf"/>
</dbReference>
<keyword evidence="2" id="KW-1185">Reference proteome</keyword>
<reference evidence="1 2" key="1">
    <citation type="submission" date="2013-02" db="EMBL/GenBank/DDBJ databases">
        <title>Draft Genome Sequence of Streptomyces aurantiacus, Which Produces Setomimycin.</title>
        <authorList>
            <person name="Gruening B.A."/>
            <person name="Praeg A."/>
            <person name="Erxleben A."/>
            <person name="Guenther S."/>
            <person name="Mueller M."/>
        </authorList>
    </citation>
    <scope>NUCLEOTIDE SEQUENCE [LARGE SCALE GENOMIC DNA]</scope>
    <source>
        <strain evidence="1 2">JA 4570</strain>
    </source>
</reference>
<dbReference type="PATRIC" id="fig|1286094.4.peg.253"/>
<dbReference type="AlphaFoldDB" id="S3ZU49"/>
<dbReference type="Gene3D" id="3.40.50.150">
    <property type="entry name" value="Vaccinia Virus protein VP39"/>
    <property type="match status" value="1"/>
</dbReference>
<protein>
    <recommendedName>
        <fullName evidence="3">Methyltransferase small domain-containing protein</fullName>
    </recommendedName>
</protein>
<comment type="caution">
    <text evidence="1">The sequence shown here is derived from an EMBL/GenBank/DDBJ whole genome shotgun (WGS) entry which is preliminary data.</text>
</comment>
<evidence type="ECO:0000313" key="1">
    <source>
        <dbReference type="EMBL" id="EPH46703.1"/>
    </source>
</evidence>
<dbReference type="SUPFAM" id="SSF53335">
    <property type="entry name" value="S-adenosyl-L-methionine-dependent methyltransferases"/>
    <property type="match status" value="1"/>
</dbReference>
<organism evidence="1 2">
    <name type="scientific">Streptomyces aurantiacus JA 4570</name>
    <dbReference type="NCBI Taxonomy" id="1286094"/>
    <lineage>
        <taxon>Bacteria</taxon>
        <taxon>Bacillati</taxon>
        <taxon>Actinomycetota</taxon>
        <taxon>Actinomycetes</taxon>
        <taxon>Kitasatosporales</taxon>
        <taxon>Streptomycetaceae</taxon>
        <taxon>Streptomyces</taxon>
        <taxon>Streptomyces aurantiacus group</taxon>
    </lineage>
</organism>
<dbReference type="EMBL" id="AOPZ01000008">
    <property type="protein sequence ID" value="EPH46703.1"/>
    <property type="molecule type" value="Genomic_DNA"/>
</dbReference>
<dbReference type="Proteomes" id="UP000014629">
    <property type="component" value="Unassembled WGS sequence"/>
</dbReference>
<evidence type="ECO:0008006" key="3">
    <source>
        <dbReference type="Google" id="ProtNLM"/>
    </source>
</evidence>
<dbReference type="RefSeq" id="WP_016638390.1">
    <property type="nucleotide sequence ID" value="NZ_AOPZ01000008.1"/>
</dbReference>
<gene>
    <name evidence="1" type="ORF">STRAU_0256</name>
</gene>
<dbReference type="CDD" id="cd02440">
    <property type="entry name" value="AdoMet_MTases"/>
    <property type="match status" value="1"/>
</dbReference>
<evidence type="ECO:0000313" key="2">
    <source>
        <dbReference type="Proteomes" id="UP000014629"/>
    </source>
</evidence>